<protein>
    <submittedName>
        <fullName evidence="3">Response regulator</fullName>
    </submittedName>
</protein>
<reference evidence="3" key="1">
    <citation type="submission" date="2020-06" db="EMBL/GenBank/DDBJ databases">
        <title>Novel chitinolytic bacterium.</title>
        <authorList>
            <person name="Ungkulpasvich U."/>
            <person name="Kosugi A."/>
            <person name="Uke A."/>
        </authorList>
    </citation>
    <scope>NUCLEOTIDE SEQUENCE</scope>
    <source>
        <strain evidence="3">UUS1-1</strain>
    </source>
</reference>
<evidence type="ECO:0000256" key="1">
    <source>
        <dbReference type="PROSITE-ProRule" id="PRU00169"/>
    </source>
</evidence>
<dbReference type="PANTHER" id="PTHR43228">
    <property type="entry name" value="TWO-COMPONENT RESPONSE REGULATOR"/>
    <property type="match status" value="1"/>
</dbReference>
<feature type="modified residue" description="4-aspartylphosphate" evidence="1">
    <location>
        <position position="53"/>
    </location>
</feature>
<dbReference type="EMBL" id="JAAKDE010000016">
    <property type="protein sequence ID" value="MBA2133571.1"/>
    <property type="molecule type" value="Genomic_DNA"/>
</dbReference>
<proteinExistence type="predicted"/>
<dbReference type="Gene3D" id="3.40.50.2300">
    <property type="match status" value="1"/>
</dbReference>
<comment type="caution">
    <text evidence="3">The sequence shown here is derived from an EMBL/GenBank/DDBJ whole genome shotgun (WGS) entry which is preliminary data.</text>
</comment>
<keyword evidence="1" id="KW-0597">Phosphoprotein</keyword>
<dbReference type="InterPro" id="IPR011006">
    <property type="entry name" value="CheY-like_superfamily"/>
</dbReference>
<organism evidence="3 4">
    <name type="scientific">Capillibacterium thermochitinicola</name>
    <dbReference type="NCBI Taxonomy" id="2699427"/>
    <lineage>
        <taxon>Bacteria</taxon>
        <taxon>Bacillati</taxon>
        <taxon>Bacillota</taxon>
        <taxon>Capillibacterium</taxon>
    </lineage>
</organism>
<evidence type="ECO:0000313" key="3">
    <source>
        <dbReference type="EMBL" id="MBA2133571.1"/>
    </source>
</evidence>
<dbReference type="RefSeq" id="WP_181340041.1">
    <property type="nucleotide sequence ID" value="NZ_JAAKDE010000016.1"/>
</dbReference>
<evidence type="ECO:0000259" key="2">
    <source>
        <dbReference type="PROSITE" id="PS50110"/>
    </source>
</evidence>
<dbReference type="SUPFAM" id="SSF52172">
    <property type="entry name" value="CheY-like"/>
    <property type="match status" value="1"/>
</dbReference>
<dbReference type="PANTHER" id="PTHR43228:SF1">
    <property type="entry name" value="TWO-COMPONENT RESPONSE REGULATOR ARR22"/>
    <property type="match status" value="1"/>
</dbReference>
<gene>
    <name evidence="3" type="ORF">G5B42_08475</name>
</gene>
<dbReference type="AlphaFoldDB" id="A0A8J6I180"/>
<dbReference type="SMART" id="SM00448">
    <property type="entry name" value="REC"/>
    <property type="match status" value="1"/>
</dbReference>
<dbReference type="GO" id="GO:0000160">
    <property type="term" value="P:phosphorelay signal transduction system"/>
    <property type="evidence" value="ECO:0007669"/>
    <property type="project" value="InterPro"/>
</dbReference>
<dbReference type="Proteomes" id="UP000657177">
    <property type="component" value="Unassembled WGS sequence"/>
</dbReference>
<dbReference type="Pfam" id="PF00072">
    <property type="entry name" value="Response_reg"/>
    <property type="match status" value="1"/>
</dbReference>
<dbReference type="InterPro" id="IPR001789">
    <property type="entry name" value="Sig_transdc_resp-reg_receiver"/>
</dbReference>
<evidence type="ECO:0000313" key="4">
    <source>
        <dbReference type="Proteomes" id="UP000657177"/>
    </source>
</evidence>
<keyword evidence="4" id="KW-1185">Reference proteome</keyword>
<dbReference type="InterPro" id="IPR052048">
    <property type="entry name" value="ST_Response_Regulator"/>
</dbReference>
<dbReference type="PROSITE" id="PS50110">
    <property type="entry name" value="RESPONSE_REGULATORY"/>
    <property type="match status" value="1"/>
</dbReference>
<name>A0A8J6I180_9FIRM</name>
<accession>A0A8J6I180</accession>
<sequence>MKKALIVDDSMVMRMMLKRILRKIGYEVIAEADNGLKGVEKYQELNPDLVTMDITMPVMDGITALQEIMKINRSANVVMVSAMGQHWFVDEALSYGAKGFLIKPFREENVRNVLSGI</sequence>
<feature type="domain" description="Response regulatory" evidence="2">
    <location>
        <begin position="3"/>
        <end position="117"/>
    </location>
</feature>